<organism evidence="1 2">
    <name type="scientific">Gordonia phage GordDuk1</name>
    <dbReference type="NCBI Taxonomy" id="1622191"/>
    <lineage>
        <taxon>Viruses</taxon>
        <taxon>Duplodnaviria</taxon>
        <taxon>Heunggongvirae</taxon>
        <taxon>Uroviricota</taxon>
        <taxon>Caudoviricetes</taxon>
        <taxon>Gordtnkvirus</taxon>
        <taxon>Gordtnkvirus gordtnk2</taxon>
    </lineage>
</organism>
<accession>A0A0E3T6W3</accession>
<dbReference type="EMBL" id="KP790010">
    <property type="protein sequence ID" value="AKC03004.1"/>
    <property type="molecule type" value="Genomic_DNA"/>
</dbReference>
<dbReference type="GeneID" id="26794082"/>
<dbReference type="RefSeq" id="YP_009222529.1">
    <property type="nucleotide sequence ID" value="NC_029060.1"/>
</dbReference>
<dbReference type="Proteomes" id="UP000033017">
    <property type="component" value="Segment"/>
</dbReference>
<gene>
    <name evidence="1" type="ORF">GordDuk1_76</name>
</gene>
<proteinExistence type="predicted"/>
<sequence length="63" mass="6772">MAEMYEPPGSRELMDELSLAEQNPIAQGDGWSLLGPFAADGTYLPDLEAGVRYDSASNTVIIP</sequence>
<reference evidence="1 2" key="1">
    <citation type="journal article" date="2015" name="Sci. Rep.">
        <title>Bacteriophages of wastewater foaming-associated filamentous Gordonia reduce host levels in raw activated sludge.</title>
        <authorList>
            <person name="Liu M."/>
            <person name="Gill J.J."/>
            <person name="Young R."/>
            <person name="Summer E.J."/>
        </authorList>
    </citation>
    <scope>NUCLEOTIDE SEQUENCE [LARGE SCALE GENOMIC DNA]</scope>
</reference>
<evidence type="ECO:0000313" key="2">
    <source>
        <dbReference type="Proteomes" id="UP000033017"/>
    </source>
</evidence>
<protein>
    <submittedName>
        <fullName evidence="1">Uncharacterized protein</fullName>
    </submittedName>
</protein>
<dbReference type="KEGG" id="vg:26794082"/>
<evidence type="ECO:0000313" key="1">
    <source>
        <dbReference type="EMBL" id="AKC03004.1"/>
    </source>
</evidence>
<name>A0A0E3T6W3_9CAUD</name>